<dbReference type="EMBL" id="JAOQAZ010000041">
    <property type="protein sequence ID" value="KAJ4246844.1"/>
    <property type="molecule type" value="Genomic_DNA"/>
</dbReference>
<evidence type="ECO:0000313" key="2">
    <source>
        <dbReference type="Proteomes" id="UP001152049"/>
    </source>
</evidence>
<organism evidence="1 2">
    <name type="scientific">Fusarium torreyae</name>
    <dbReference type="NCBI Taxonomy" id="1237075"/>
    <lineage>
        <taxon>Eukaryota</taxon>
        <taxon>Fungi</taxon>
        <taxon>Dikarya</taxon>
        <taxon>Ascomycota</taxon>
        <taxon>Pezizomycotina</taxon>
        <taxon>Sordariomycetes</taxon>
        <taxon>Hypocreomycetidae</taxon>
        <taxon>Hypocreales</taxon>
        <taxon>Nectriaceae</taxon>
        <taxon>Fusarium</taxon>
    </lineage>
</organism>
<comment type="caution">
    <text evidence="1">The sequence shown here is derived from an EMBL/GenBank/DDBJ whole genome shotgun (WGS) entry which is preliminary data.</text>
</comment>
<dbReference type="PANTHER" id="PTHR34714">
    <property type="entry name" value="EGF-LIKE DOMAIN-CONTAINING PROTEIN"/>
    <property type="match status" value="1"/>
</dbReference>
<gene>
    <name evidence="1" type="ORF">NW762_013396</name>
</gene>
<dbReference type="OrthoDB" id="3763773at2759"/>
<dbReference type="AlphaFoldDB" id="A0A9W8RP86"/>
<dbReference type="Gene3D" id="1.20.1170.10">
    <property type="match status" value="1"/>
</dbReference>
<evidence type="ECO:0000313" key="1">
    <source>
        <dbReference type="EMBL" id="KAJ4246844.1"/>
    </source>
</evidence>
<keyword evidence="2" id="KW-1185">Reference proteome</keyword>
<accession>A0A9W8RP86</accession>
<reference evidence="1" key="1">
    <citation type="submission" date="2022-09" db="EMBL/GenBank/DDBJ databases">
        <title>Fusarium specimens isolated from Avocado Roots.</title>
        <authorList>
            <person name="Stajich J."/>
            <person name="Roper C."/>
            <person name="Heimlech-Rivalta G."/>
        </authorList>
    </citation>
    <scope>NUCLEOTIDE SEQUENCE</scope>
    <source>
        <strain evidence="1">CF00136</strain>
    </source>
</reference>
<name>A0A9W8RP86_9HYPO</name>
<dbReference type="Proteomes" id="UP001152049">
    <property type="component" value="Unassembled WGS sequence"/>
</dbReference>
<protein>
    <submittedName>
        <fullName evidence="1">Uncharacterized protein</fullName>
    </submittedName>
</protein>
<sequence length="228" mass="24993">MSEYAFLEDLAQKVYFSAQSAKETAFIRYDQNNVDLVSLQKEFSNGLEDWCTKQKVEAAKSVFSASTGTIGAIAATVASGGLAAPMIPAAVCSAVNTTTAIAKIINTIKEVVKAIKAIYEKLQPVLAKLETISETIQNVVTALNASKTLWKKTALQLPDMRLDIYNATALWDIFREKIGEIEKTVSGIDFEAKGKYFSALRTLVINGKTYLQTQENLCQRVNELAYSS</sequence>
<proteinExistence type="predicted"/>
<dbReference type="PANTHER" id="PTHR34714:SF2">
    <property type="entry name" value="EGF-LIKE DOMAIN-CONTAINING PROTEIN"/>
    <property type="match status" value="1"/>
</dbReference>